<keyword evidence="2" id="KW-1185">Reference proteome</keyword>
<reference evidence="1 2" key="1">
    <citation type="submission" date="2020-08" db="EMBL/GenBank/DDBJ databases">
        <title>Genomic Encyclopedia of Type Strains, Phase III (KMG-III): the genomes of soil and plant-associated and newly described type strains.</title>
        <authorList>
            <person name="Whitman W."/>
        </authorList>
    </citation>
    <scope>NUCLEOTIDE SEQUENCE [LARGE SCALE GENOMIC DNA]</scope>
    <source>
        <strain evidence="1 2">CECT 8234</strain>
    </source>
</reference>
<evidence type="ECO:0000313" key="2">
    <source>
        <dbReference type="Proteomes" id="UP000518605"/>
    </source>
</evidence>
<sequence>MDILDDREKEVVIGRFGLEHGGDLAELFVAN</sequence>
<dbReference type="Proteomes" id="UP000518605">
    <property type="component" value="Unassembled WGS sequence"/>
</dbReference>
<proteinExistence type="predicted"/>
<organism evidence="1 2">
    <name type="scientific">Paenibacillus endophyticus</name>
    <dbReference type="NCBI Taxonomy" id="1294268"/>
    <lineage>
        <taxon>Bacteria</taxon>
        <taxon>Bacillati</taxon>
        <taxon>Bacillota</taxon>
        <taxon>Bacilli</taxon>
        <taxon>Bacillales</taxon>
        <taxon>Paenibacillaceae</taxon>
        <taxon>Paenibacillus</taxon>
    </lineage>
</organism>
<evidence type="ECO:0000313" key="1">
    <source>
        <dbReference type="EMBL" id="MBB3155803.1"/>
    </source>
</evidence>
<accession>A0A7W5CDP9</accession>
<protein>
    <submittedName>
        <fullName evidence="1">Uncharacterized protein</fullName>
    </submittedName>
</protein>
<name>A0A7W5CDP9_9BACL</name>
<dbReference type="AlphaFoldDB" id="A0A7W5CDP9"/>
<gene>
    <name evidence="1" type="ORF">FHS16_005919</name>
</gene>
<dbReference type="EMBL" id="JACHXW010000029">
    <property type="protein sequence ID" value="MBB3155803.1"/>
    <property type="molecule type" value="Genomic_DNA"/>
</dbReference>
<comment type="caution">
    <text evidence="1">The sequence shown here is derived from an EMBL/GenBank/DDBJ whole genome shotgun (WGS) entry which is preliminary data.</text>
</comment>